<dbReference type="CDD" id="cd11041">
    <property type="entry name" value="CYP503A1-like"/>
    <property type="match status" value="1"/>
</dbReference>
<evidence type="ECO:0000313" key="8">
    <source>
        <dbReference type="EMBL" id="OCH91784.1"/>
    </source>
</evidence>
<dbReference type="PROSITE" id="PS00086">
    <property type="entry name" value="CYTOCHROME_P450"/>
    <property type="match status" value="1"/>
</dbReference>
<dbReference type="InterPro" id="IPR017972">
    <property type="entry name" value="Cyt_P450_CS"/>
</dbReference>
<dbReference type="SUPFAM" id="SSF48264">
    <property type="entry name" value="Cytochrome P450"/>
    <property type="match status" value="1"/>
</dbReference>
<dbReference type="AlphaFoldDB" id="A0A8E2B0Q4"/>
<evidence type="ECO:0000256" key="3">
    <source>
        <dbReference type="ARBA" id="ARBA00022723"/>
    </source>
</evidence>
<keyword evidence="9" id="KW-1185">Reference proteome</keyword>
<dbReference type="GO" id="GO:0004497">
    <property type="term" value="F:monooxygenase activity"/>
    <property type="evidence" value="ECO:0007669"/>
    <property type="project" value="UniProtKB-KW"/>
</dbReference>
<protein>
    <submittedName>
        <fullName evidence="8">Cytochrome P450 monooxygenase</fullName>
    </submittedName>
</protein>
<evidence type="ECO:0000256" key="6">
    <source>
        <dbReference type="PIRSR" id="PIRSR602401-1"/>
    </source>
</evidence>
<organism evidence="8 9">
    <name type="scientific">Obba rivulosa</name>
    <dbReference type="NCBI Taxonomy" id="1052685"/>
    <lineage>
        <taxon>Eukaryota</taxon>
        <taxon>Fungi</taxon>
        <taxon>Dikarya</taxon>
        <taxon>Basidiomycota</taxon>
        <taxon>Agaricomycotina</taxon>
        <taxon>Agaricomycetes</taxon>
        <taxon>Polyporales</taxon>
        <taxon>Gelatoporiaceae</taxon>
        <taxon>Obba</taxon>
    </lineage>
</organism>
<gene>
    <name evidence="8" type="ORF">OBBRIDRAFT_791894</name>
</gene>
<dbReference type="GO" id="GO:0005506">
    <property type="term" value="F:iron ion binding"/>
    <property type="evidence" value="ECO:0007669"/>
    <property type="project" value="InterPro"/>
</dbReference>
<dbReference type="OrthoDB" id="1844152at2759"/>
<evidence type="ECO:0000313" key="9">
    <source>
        <dbReference type="Proteomes" id="UP000250043"/>
    </source>
</evidence>
<name>A0A8E2B0Q4_9APHY</name>
<dbReference type="Pfam" id="PF00067">
    <property type="entry name" value="p450"/>
    <property type="match status" value="1"/>
</dbReference>
<sequence>MAETSVLAALVVCFLSLFILVRRRLNPLHSINTIGPSAPLLSYIGAYRFFTNAQDVLREGYQKFKGSTFKVAMMDQWVVVVNGPNMVEELRGFPDEKISFLHAVSKVVQPKYTMGFDAHMDPYHITLVRERLNRNLGNLLPDVIEELELSMKEYIPTRGNEWTSVLGFSAMQHIVGRVTSRLFVGTPKCRDLDYLDLAVNFMTDAMRGRALLSLFPSFIKPFIGVFLGGARRSSLRATKHLKPIIEEREKSLRDFGENWPEKPNDMLMWLMEEARGRPEPLEAVIKRILALNFAAMNTSSNSVTHALYHLAENPEIASMLREDAIPLIKEHGWTKAAFSQMWKLDSFLKESQRFNGLNGMGLVRVALDDLTLSDGTRVPRDTIIAAGSTSMHKDGDLYPDPDTFNPLRFLNTAEGGGIKLGFASPRADYIAFGRGRHACPGRFYADLELKAIIAHIALNFEVKFDNQLGRPKNEWIASTITPAQDAKLLFRKREM</sequence>
<keyword evidence="4 7" id="KW-0560">Oxidoreductase</keyword>
<feature type="binding site" description="axial binding residue" evidence="6">
    <location>
        <position position="439"/>
    </location>
    <ligand>
        <name>heme</name>
        <dbReference type="ChEBI" id="CHEBI:30413"/>
    </ligand>
    <ligandPart>
        <name>Fe</name>
        <dbReference type="ChEBI" id="CHEBI:18248"/>
    </ligandPart>
</feature>
<evidence type="ECO:0000256" key="5">
    <source>
        <dbReference type="ARBA" id="ARBA00023004"/>
    </source>
</evidence>
<keyword evidence="6 7" id="KW-0349">Heme</keyword>
<dbReference type="GO" id="GO:0016705">
    <property type="term" value="F:oxidoreductase activity, acting on paired donors, with incorporation or reduction of molecular oxygen"/>
    <property type="evidence" value="ECO:0007669"/>
    <property type="project" value="InterPro"/>
</dbReference>
<dbReference type="EMBL" id="KV722379">
    <property type="protein sequence ID" value="OCH91784.1"/>
    <property type="molecule type" value="Genomic_DNA"/>
</dbReference>
<keyword evidence="5 6" id="KW-0408">Iron</keyword>
<evidence type="ECO:0000256" key="7">
    <source>
        <dbReference type="RuleBase" id="RU000461"/>
    </source>
</evidence>
<keyword evidence="7 8" id="KW-0503">Monooxygenase</keyword>
<dbReference type="InterPro" id="IPR036396">
    <property type="entry name" value="Cyt_P450_sf"/>
</dbReference>
<proteinExistence type="inferred from homology"/>
<dbReference type="PANTHER" id="PTHR46206">
    <property type="entry name" value="CYTOCHROME P450"/>
    <property type="match status" value="1"/>
</dbReference>
<dbReference type="Proteomes" id="UP000250043">
    <property type="component" value="Unassembled WGS sequence"/>
</dbReference>
<dbReference type="InterPro" id="IPR001128">
    <property type="entry name" value="Cyt_P450"/>
</dbReference>
<accession>A0A8E2B0Q4</accession>
<comment type="cofactor">
    <cofactor evidence="1 6">
        <name>heme</name>
        <dbReference type="ChEBI" id="CHEBI:30413"/>
    </cofactor>
</comment>
<reference evidence="8 9" key="1">
    <citation type="submission" date="2016-07" db="EMBL/GenBank/DDBJ databases">
        <title>Draft genome of the white-rot fungus Obba rivulosa 3A-2.</title>
        <authorList>
            <consortium name="DOE Joint Genome Institute"/>
            <person name="Miettinen O."/>
            <person name="Riley R."/>
            <person name="Acob R."/>
            <person name="Barry K."/>
            <person name="Cullen D."/>
            <person name="De Vries R."/>
            <person name="Hainaut M."/>
            <person name="Hatakka A."/>
            <person name="Henrissat B."/>
            <person name="Hilden K."/>
            <person name="Kuo R."/>
            <person name="Labutti K."/>
            <person name="Lipzen A."/>
            <person name="Makela M.R."/>
            <person name="Sandor L."/>
            <person name="Spatafora J.W."/>
            <person name="Grigoriev I.V."/>
            <person name="Hibbett D.S."/>
        </authorList>
    </citation>
    <scope>NUCLEOTIDE SEQUENCE [LARGE SCALE GENOMIC DNA]</scope>
    <source>
        <strain evidence="8 9">3A-2</strain>
    </source>
</reference>
<dbReference type="PRINTS" id="PR00463">
    <property type="entry name" value="EP450I"/>
</dbReference>
<evidence type="ECO:0000256" key="4">
    <source>
        <dbReference type="ARBA" id="ARBA00023002"/>
    </source>
</evidence>
<dbReference type="Gene3D" id="1.10.630.10">
    <property type="entry name" value="Cytochrome P450"/>
    <property type="match status" value="1"/>
</dbReference>
<dbReference type="GO" id="GO:0020037">
    <property type="term" value="F:heme binding"/>
    <property type="evidence" value="ECO:0007669"/>
    <property type="project" value="InterPro"/>
</dbReference>
<evidence type="ECO:0000256" key="1">
    <source>
        <dbReference type="ARBA" id="ARBA00001971"/>
    </source>
</evidence>
<comment type="similarity">
    <text evidence="2 7">Belongs to the cytochrome P450 family.</text>
</comment>
<keyword evidence="3 6" id="KW-0479">Metal-binding</keyword>
<dbReference type="InterPro" id="IPR002401">
    <property type="entry name" value="Cyt_P450_E_grp-I"/>
</dbReference>
<evidence type="ECO:0000256" key="2">
    <source>
        <dbReference type="ARBA" id="ARBA00010617"/>
    </source>
</evidence>